<proteinExistence type="predicted"/>
<feature type="compositionally biased region" description="Polar residues" evidence="1">
    <location>
        <begin position="49"/>
        <end position="59"/>
    </location>
</feature>
<sequence length="284" mass="30197">MGVRSKLYRRLLDTEQPLKCFKTLTRGALPAPADPGSRAAGRCWRPDSGSGTRAAASQHSPRGASARPPPWARGRARCAAARRRVPSAPARTRSLRPHRPGDQERLPGPAKAARALPRRKKSRRTHCALAEAPPRLISPGARGVPGSQCPPELAERRGKPRRKPAGRDGDRDGAGRKSAEKDGDRDGTRRKPAGRDGDRGGAGRKSAEKDGDRDGTRRKPARPDGDRGGDRGGARRKSAEKDGDPHGARRKPARPDGDRGGARGPGQGGLWRGAGLPLGLGREA</sequence>
<reference evidence="2" key="1">
    <citation type="submission" date="2019-04" db="EMBL/GenBank/DDBJ databases">
        <authorList>
            <person name="Alioto T."/>
            <person name="Alioto T."/>
        </authorList>
    </citation>
    <scope>NUCLEOTIDE SEQUENCE [LARGE SCALE GENOMIC DNA]</scope>
</reference>
<dbReference type="Proteomes" id="UP000335636">
    <property type="component" value="Unassembled WGS sequence"/>
</dbReference>
<protein>
    <submittedName>
        <fullName evidence="2">Uncharacterized protein</fullName>
    </submittedName>
</protein>
<feature type="region of interest" description="Disordered" evidence="1">
    <location>
        <begin position="27"/>
        <end position="284"/>
    </location>
</feature>
<evidence type="ECO:0000256" key="1">
    <source>
        <dbReference type="SAM" id="MobiDB-lite"/>
    </source>
</evidence>
<feature type="compositionally biased region" description="Gly residues" evidence="1">
    <location>
        <begin position="262"/>
        <end position="278"/>
    </location>
</feature>
<name>A0A5E4CQX8_MARMO</name>
<feature type="compositionally biased region" description="Basic and acidic residues" evidence="1">
    <location>
        <begin position="165"/>
        <end position="261"/>
    </location>
</feature>
<comment type="caution">
    <text evidence="2">The sequence shown here is derived from an EMBL/GenBank/DDBJ whole genome shotgun (WGS) entry which is preliminary data.</text>
</comment>
<feature type="compositionally biased region" description="Basic residues" evidence="1">
    <location>
        <begin position="116"/>
        <end position="126"/>
    </location>
</feature>
<dbReference type="EMBL" id="CABDUW010001728">
    <property type="protein sequence ID" value="VTJ83559.1"/>
    <property type="molecule type" value="Genomic_DNA"/>
</dbReference>
<feature type="compositionally biased region" description="Low complexity" evidence="1">
    <location>
        <begin position="106"/>
        <end position="115"/>
    </location>
</feature>
<accession>A0A5E4CQX8</accession>
<gene>
    <name evidence="2" type="ORF">MONAX_5E045648</name>
</gene>
<feature type="compositionally biased region" description="Basic residues" evidence="1">
    <location>
        <begin position="74"/>
        <end position="85"/>
    </location>
</feature>
<dbReference type="AlphaFoldDB" id="A0A5E4CQX8"/>
<keyword evidence="3" id="KW-1185">Reference proteome</keyword>
<evidence type="ECO:0000313" key="3">
    <source>
        <dbReference type="Proteomes" id="UP000335636"/>
    </source>
</evidence>
<evidence type="ECO:0000313" key="2">
    <source>
        <dbReference type="EMBL" id="VTJ83559.1"/>
    </source>
</evidence>
<organism evidence="2 3">
    <name type="scientific">Marmota monax</name>
    <name type="common">Woodchuck</name>
    <dbReference type="NCBI Taxonomy" id="9995"/>
    <lineage>
        <taxon>Eukaryota</taxon>
        <taxon>Metazoa</taxon>
        <taxon>Chordata</taxon>
        <taxon>Craniata</taxon>
        <taxon>Vertebrata</taxon>
        <taxon>Euteleostomi</taxon>
        <taxon>Mammalia</taxon>
        <taxon>Eutheria</taxon>
        <taxon>Euarchontoglires</taxon>
        <taxon>Glires</taxon>
        <taxon>Rodentia</taxon>
        <taxon>Sciuromorpha</taxon>
        <taxon>Sciuridae</taxon>
        <taxon>Xerinae</taxon>
        <taxon>Marmotini</taxon>
        <taxon>Marmota</taxon>
    </lineage>
</organism>